<dbReference type="STRING" id="2656787.A0A370TJ92"/>
<dbReference type="GeneID" id="43600213"/>
<dbReference type="AlphaFoldDB" id="A0A370TJ92"/>
<evidence type="ECO:0000313" key="3">
    <source>
        <dbReference type="Proteomes" id="UP000254866"/>
    </source>
</evidence>
<dbReference type="EMBL" id="NPIC01000006">
    <property type="protein sequence ID" value="RDL35433.1"/>
    <property type="molecule type" value="Genomic_DNA"/>
</dbReference>
<proteinExistence type="predicted"/>
<organism evidence="2 3">
    <name type="scientific">Venustampulla echinocandica</name>
    <dbReference type="NCBI Taxonomy" id="2656787"/>
    <lineage>
        <taxon>Eukaryota</taxon>
        <taxon>Fungi</taxon>
        <taxon>Dikarya</taxon>
        <taxon>Ascomycota</taxon>
        <taxon>Pezizomycotina</taxon>
        <taxon>Leotiomycetes</taxon>
        <taxon>Helotiales</taxon>
        <taxon>Pleuroascaceae</taxon>
        <taxon>Venustampulla</taxon>
    </lineage>
</organism>
<keyword evidence="3" id="KW-1185">Reference proteome</keyword>
<dbReference type="InterPro" id="IPR010730">
    <property type="entry name" value="HET"/>
</dbReference>
<dbReference type="Proteomes" id="UP000254866">
    <property type="component" value="Unassembled WGS sequence"/>
</dbReference>
<comment type="caution">
    <text evidence="2">The sequence shown here is derived from an EMBL/GenBank/DDBJ whole genome shotgun (WGS) entry which is preliminary data.</text>
</comment>
<evidence type="ECO:0000259" key="1">
    <source>
        <dbReference type="Pfam" id="PF06985"/>
    </source>
</evidence>
<dbReference type="OrthoDB" id="8300194at2759"/>
<name>A0A370TJ92_9HELO</name>
<evidence type="ECO:0000313" key="2">
    <source>
        <dbReference type="EMBL" id="RDL35433.1"/>
    </source>
</evidence>
<dbReference type="PANTHER" id="PTHR33112:SF16">
    <property type="entry name" value="HETEROKARYON INCOMPATIBILITY DOMAIN-CONTAINING PROTEIN"/>
    <property type="match status" value="1"/>
</dbReference>
<dbReference type="Pfam" id="PF06985">
    <property type="entry name" value="HET"/>
    <property type="match status" value="1"/>
</dbReference>
<protein>
    <recommendedName>
        <fullName evidence="1">Heterokaryon incompatibility domain-containing protein</fullName>
    </recommendedName>
</protein>
<accession>A0A370TJ92</accession>
<reference evidence="2 3" key="1">
    <citation type="journal article" date="2018" name="IMA Fungus">
        <title>IMA Genome-F 9: Draft genome sequence of Annulohypoxylon stygium, Aspergillus mulundensis, Berkeleyomyces basicola (syn. Thielaviopsis basicola), Ceratocystis smalleyi, two Cercospora beticola strains, Coleophoma cylindrospora, Fusarium fracticaudum, Phialophora cf. hyalina, and Morchella septimelata.</title>
        <authorList>
            <person name="Wingfield B.D."/>
            <person name="Bills G.F."/>
            <person name="Dong Y."/>
            <person name="Huang W."/>
            <person name="Nel W.J."/>
            <person name="Swalarsk-Parry B.S."/>
            <person name="Vaghefi N."/>
            <person name="Wilken P.M."/>
            <person name="An Z."/>
            <person name="de Beer Z.W."/>
            <person name="De Vos L."/>
            <person name="Chen L."/>
            <person name="Duong T.A."/>
            <person name="Gao Y."/>
            <person name="Hammerbacher A."/>
            <person name="Kikkert J.R."/>
            <person name="Li Y."/>
            <person name="Li H."/>
            <person name="Li K."/>
            <person name="Li Q."/>
            <person name="Liu X."/>
            <person name="Ma X."/>
            <person name="Naidoo K."/>
            <person name="Pethybridge S.J."/>
            <person name="Sun J."/>
            <person name="Steenkamp E.T."/>
            <person name="van der Nest M.A."/>
            <person name="van Wyk S."/>
            <person name="Wingfield M.J."/>
            <person name="Xiong C."/>
            <person name="Yue Q."/>
            <person name="Zhang X."/>
        </authorList>
    </citation>
    <scope>NUCLEOTIDE SEQUENCE [LARGE SCALE GENOMIC DNA]</scope>
    <source>
        <strain evidence="2 3">BP 5553</strain>
    </source>
</reference>
<feature type="domain" description="Heterokaryon incompatibility" evidence="1">
    <location>
        <begin position="162"/>
        <end position="309"/>
    </location>
</feature>
<dbReference type="RefSeq" id="XP_031868256.1">
    <property type="nucleotide sequence ID" value="XM_032015987.1"/>
</dbReference>
<dbReference type="PANTHER" id="PTHR33112">
    <property type="entry name" value="DOMAIN PROTEIN, PUTATIVE-RELATED"/>
    <property type="match status" value="1"/>
</dbReference>
<sequence>MCSLIYTSVSSVFSRRSTYHWGTPSDSPPSDSPRFTILRGLERENFGLDHILVCCGFVTKTSEHQEDPSIIPSGTYLIGRLEISAKKDDPAAKFVKYQTIPRDPGSEGGMFMATQLSDECINTHSRCIPPQITSLPRRVLDVGSIVDDTIFLLISEDRKASYATLSYCWGGPQDIILSEGTWEAMTQGIALSELPKTIQDAVTVTRRLGLQYLWVDALCIKQDSARDWASECAKMANIYGNSTVTIAAAAGSDCNAGCFIKSSRYTDRRLIGIKLPLPDLSMGTIFFGVQNEYEPWKDPLHKRAWALQERLLSPRLLIYSLGNVSWQCQTKVQSIGIGSARLPDFFFKKAPANGQEIWQWNRQVSHHNSITLETFWLQISLDYCRRAITREHDRLPALSGIAKRFRDVTGDVYLAGLWKGTLCQGLMWHVGFALEPRSSIYQAPTWSWLSVQGPIFYANEKGARDSPLIEIINTETVLAGPDATGAVTSGKIKLRGQMKRARQKLDDELWGVGAESLVRAGHALLDHEPKFIDAMEGPLWCLRVSKDEGLLLKPSGEDYQRVGIFLSGLNRDNGVTGQTWFEDCEMQILTLV</sequence>
<gene>
    <name evidence="2" type="ORF">BP5553_07364</name>
</gene>